<dbReference type="PANTHER" id="PTHR30221">
    <property type="entry name" value="SMALL-CONDUCTANCE MECHANOSENSITIVE CHANNEL"/>
    <property type="match status" value="1"/>
</dbReference>
<keyword evidence="3" id="KW-1003">Cell membrane</keyword>
<accession>A0A9D2T809</accession>
<dbReference type="InterPro" id="IPR008910">
    <property type="entry name" value="MSC_TM_helix"/>
</dbReference>
<keyword evidence="5 7" id="KW-1133">Transmembrane helix</keyword>
<dbReference type="EMBL" id="DWWD01000021">
    <property type="protein sequence ID" value="HJC49857.1"/>
    <property type="molecule type" value="Genomic_DNA"/>
</dbReference>
<evidence type="ECO:0000256" key="7">
    <source>
        <dbReference type="SAM" id="Phobius"/>
    </source>
</evidence>
<dbReference type="AlphaFoldDB" id="A0A9D2T809"/>
<keyword evidence="4 7" id="KW-0812">Transmembrane</keyword>
<dbReference type="Gene3D" id="3.30.70.100">
    <property type="match status" value="1"/>
</dbReference>
<evidence type="ECO:0000313" key="12">
    <source>
        <dbReference type="Proteomes" id="UP000823904"/>
    </source>
</evidence>
<dbReference type="Pfam" id="PF00924">
    <property type="entry name" value="MS_channel_2nd"/>
    <property type="match status" value="1"/>
</dbReference>
<feature type="domain" description="Mechanosensitive ion channel transmembrane helices 2/3" evidence="10">
    <location>
        <begin position="69"/>
        <end position="108"/>
    </location>
</feature>
<evidence type="ECO:0000256" key="4">
    <source>
        <dbReference type="ARBA" id="ARBA00022692"/>
    </source>
</evidence>
<keyword evidence="6 7" id="KW-0472">Membrane</keyword>
<dbReference type="InterPro" id="IPR011066">
    <property type="entry name" value="MscS_channel_C_sf"/>
</dbReference>
<dbReference type="PANTHER" id="PTHR30221:SF1">
    <property type="entry name" value="SMALL-CONDUCTANCE MECHANOSENSITIVE CHANNEL"/>
    <property type="match status" value="1"/>
</dbReference>
<feature type="transmembrane region" description="Helical" evidence="7">
    <location>
        <begin position="20"/>
        <end position="38"/>
    </location>
</feature>
<comment type="caution">
    <text evidence="11">The sequence shown here is derived from an EMBL/GenBank/DDBJ whole genome shotgun (WGS) entry which is preliminary data.</text>
</comment>
<feature type="domain" description="Mechanosensitive ion channel MscS C-terminal" evidence="9">
    <location>
        <begin position="184"/>
        <end position="266"/>
    </location>
</feature>
<organism evidence="11 12">
    <name type="scientific">Candidatus Anaerostipes avistercoris</name>
    <dbReference type="NCBI Taxonomy" id="2838462"/>
    <lineage>
        <taxon>Bacteria</taxon>
        <taxon>Bacillati</taxon>
        <taxon>Bacillota</taxon>
        <taxon>Clostridia</taxon>
        <taxon>Lachnospirales</taxon>
        <taxon>Lachnospiraceae</taxon>
        <taxon>Anaerostipes</taxon>
    </lineage>
</organism>
<protein>
    <submittedName>
        <fullName evidence="11">Mechanosensitive ion channel</fullName>
    </submittedName>
</protein>
<evidence type="ECO:0000256" key="6">
    <source>
        <dbReference type="ARBA" id="ARBA00023136"/>
    </source>
</evidence>
<dbReference type="InterPro" id="IPR010920">
    <property type="entry name" value="LSM_dom_sf"/>
</dbReference>
<dbReference type="InterPro" id="IPR023408">
    <property type="entry name" value="MscS_beta-dom_sf"/>
</dbReference>
<reference evidence="11" key="1">
    <citation type="journal article" date="2021" name="PeerJ">
        <title>Extensive microbial diversity within the chicken gut microbiome revealed by metagenomics and culture.</title>
        <authorList>
            <person name="Gilroy R."/>
            <person name="Ravi A."/>
            <person name="Getino M."/>
            <person name="Pursley I."/>
            <person name="Horton D.L."/>
            <person name="Alikhan N.F."/>
            <person name="Baker D."/>
            <person name="Gharbi K."/>
            <person name="Hall N."/>
            <person name="Watson M."/>
            <person name="Adriaenssens E.M."/>
            <person name="Foster-Nyarko E."/>
            <person name="Jarju S."/>
            <person name="Secka A."/>
            <person name="Antonio M."/>
            <person name="Oren A."/>
            <person name="Chaudhuri R.R."/>
            <person name="La Ragione R."/>
            <person name="Hildebrand F."/>
            <person name="Pallen M.J."/>
        </authorList>
    </citation>
    <scope>NUCLEOTIDE SEQUENCE</scope>
    <source>
        <strain evidence="11">ChiSjej3B21-8574</strain>
    </source>
</reference>
<feature type="transmembrane region" description="Helical" evidence="7">
    <location>
        <begin position="93"/>
        <end position="123"/>
    </location>
</feature>
<dbReference type="InterPro" id="IPR045275">
    <property type="entry name" value="MscS_archaea/bacteria_type"/>
</dbReference>
<dbReference type="SUPFAM" id="SSF82689">
    <property type="entry name" value="Mechanosensitive channel protein MscS (YggB), C-terminal domain"/>
    <property type="match status" value="1"/>
</dbReference>
<dbReference type="Proteomes" id="UP000823904">
    <property type="component" value="Unassembled WGS sequence"/>
</dbReference>
<evidence type="ECO:0000256" key="1">
    <source>
        <dbReference type="ARBA" id="ARBA00004651"/>
    </source>
</evidence>
<reference evidence="11" key="2">
    <citation type="submission" date="2021-04" db="EMBL/GenBank/DDBJ databases">
        <authorList>
            <person name="Gilroy R."/>
        </authorList>
    </citation>
    <scope>NUCLEOTIDE SEQUENCE</scope>
    <source>
        <strain evidence="11">ChiSjej3B21-8574</strain>
    </source>
</reference>
<sequence>MLGKTNVDWNTVLNNYLDRILEMAGNIVVAILIIVIGFKLIKMLIRFLKTALEKGDIDYGVISFSCSFVKIALRVLVILAAVDHVGVKTSSFIALLGSAGVAVGLALQGSLSNIAGGVLLLILKPFQVGDYIVLEGTMCEGEVAAMDIYYTKLKTIDNRVIVIPNGTLTNSNLINNTKQDKRLIDITVGVSYDADIKKVKEILGEITAKEKSILDQEGVKIFVSSLADSAVMMGIRCWVSTDEYVGAKWRLNEDIKLSFDREGIEIPYQKLDVCIKSEDDTPGKIEAEA</sequence>
<evidence type="ECO:0000259" key="8">
    <source>
        <dbReference type="Pfam" id="PF00924"/>
    </source>
</evidence>
<dbReference type="SUPFAM" id="SSF50182">
    <property type="entry name" value="Sm-like ribonucleoproteins"/>
    <property type="match status" value="1"/>
</dbReference>
<dbReference type="GO" id="GO:0008381">
    <property type="term" value="F:mechanosensitive monoatomic ion channel activity"/>
    <property type="evidence" value="ECO:0007669"/>
    <property type="project" value="InterPro"/>
</dbReference>
<dbReference type="Gene3D" id="2.30.30.60">
    <property type="match status" value="1"/>
</dbReference>
<feature type="domain" description="Mechanosensitive ion channel MscS" evidence="8">
    <location>
        <begin position="110"/>
        <end position="177"/>
    </location>
</feature>
<evidence type="ECO:0000259" key="10">
    <source>
        <dbReference type="Pfam" id="PF21088"/>
    </source>
</evidence>
<dbReference type="Gene3D" id="1.10.287.1260">
    <property type="match status" value="1"/>
</dbReference>
<evidence type="ECO:0000259" key="9">
    <source>
        <dbReference type="Pfam" id="PF21082"/>
    </source>
</evidence>
<proteinExistence type="inferred from homology"/>
<dbReference type="GO" id="GO:0005886">
    <property type="term" value="C:plasma membrane"/>
    <property type="evidence" value="ECO:0007669"/>
    <property type="project" value="UniProtKB-SubCell"/>
</dbReference>
<dbReference type="SUPFAM" id="SSF82861">
    <property type="entry name" value="Mechanosensitive channel protein MscS (YggB), transmembrane region"/>
    <property type="match status" value="1"/>
</dbReference>
<name>A0A9D2T809_9FIRM</name>
<evidence type="ECO:0000313" key="11">
    <source>
        <dbReference type="EMBL" id="HJC49857.1"/>
    </source>
</evidence>
<dbReference type="InterPro" id="IPR006685">
    <property type="entry name" value="MscS_channel_2nd"/>
</dbReference>
<gene>
    <name evidence="11" type="ORF">H9754_04640</name>
</gene>
<dbReference type="InterPro" id="IPR011014">
    <property type="entry name" value="MscS_channel_TM-2"/>
</dbReference>
<dbReference type="Pfam" id="PF05552">
    <property type="entry name" value="MS_channel_1st_1"/>
    <property type="match status" value="1"/>
</dbReference>
<comment type="similarity">
    <text evidence="2">Belongs to the MscS (TC 1.A.23) family.</text>
</comment>
<dbReference type="InterPro" id="IPR049278">
    <property type="entry name" value="MS_channel_C"/>
</dbReference>
<comment type="subcellular location">
    <subcellularLocation>
        <location evidence="1">Cell membrane</location>
        <topology evidence="1">Multi-pass membrane protein</topology>
    </subcellularLocation>
</comment>
<dbReference type="Pfam" id="PF21088">
    <property type="entry name" value="MS_channel_1st"/>
    <property type="match status" value="1"/>
</dbReference>
<feature type="transmembrane region" description="Helical" evidence="7">
    <location>
        <begin position="59"/>
        <end position="81"/>
    </location>
</feature>
<dbReference type="Pfam" id="PF21082">
    <property type="entry name" value="MS_channel_3rd"/>
    <property type="match status" value="1"/>
</dbReference>
<evidence type="ECO:0000256" key="2">
    <source>
        <dbReference type="ARBA" id="ARBA00008017"/>
    </source>
</evidence>
<evidence type="ECO:0000256" key="5">
    <source>
        <dbReference type="ARBA" id="ARBA00022989"/>
    </source>
</evidence>
<dbReference type="InterPro" id="IPR049142">
    <property type="entry name" value="MS_channel_1st"/>
</dbReference>
<evidence type="ECO:0000256" key="3">
    <source>
        <dbReference type="ARBA" id="ARBA00022475"/>
    </source>
</evidence>